<sequence>TDPVTILAIFNQLHVDPQLFSIISGESLLNDAVAIVLSDTLRQFRGQELHIVNIFKGIGLFLGVFWASTLIGILCGVFVALVLKHSELYRFPSLESCLVFLFAYSSYFFSNATQMSGIVTLLFTGITLKHYAYDNLSIKSKRATKSMCLILSQLSENFIFIYLGVNLFTQDDLDYKPLFILVTLGFICIARYASVAPLSMLINAVCRALGKSDQLPRNHQMMLFWAGLRGAVAFALASGITGDSAPAMRTTILAVVVLTVLLFGGTTSRMLQVLDIKTGVIEPEESDSEDDDEEESDKRHHRPHSSQSQEDELLSNRGPESSDYPNNDVSIGGLLSGPLGEPILEDRPPHWFVSFDERWLKPFLTKKHVQQRNQTLAEYWREKRRKMERANRNMLDGIRHMGMDDNSDAVTLNSVKGSRLNRTTSSSSRSFPRPSLPNNNNTSPRIANYGNNNNGGLFGSGPMDWLTNAATFAGADALLNRYDEDHEGKAHFWRNAGLAGALALGYQYFRDHYNKQQGLDAEQLQQIAAAQQQQLQQLQQQQQQQLQQLQQQQQQQLQQQQQIATPIPQQQALTYYYPQQEYGYPPPPQLPMIMPPPLQYYPAPPPPPFINNAYMGPQPDPYTMMNNLFMQQQYGYSLGNNMMMMNPQMMSNQTMGPMPMAPYSVHQHLFNHHRAPHPYYYYPYMQ</sequence>
<evidence type="ECO:0000256" key="9">
    <source>
        <dbReference type="RuleBase" id="RU003722"/>
    </source>
</evidence>
<dbReference type="STRING" id="4846.A0A367JHD3"/>
<dbReference type="OrthoDB" id="196264at2759"/>
<evidence type="ECO:0000256" key="7">
    <source>
        <dbReference type="ARBA" id="ARBA00023136"/>
    </source>
</evidence>
<dbReference type="InterPro" id="IPR004709">
    <property type="entry name" value="NaH_exchanger"/>
</dbReference>
<dbReference type="GO" id="GO:0015385">
    <property type="term" value="F:sodium:proton antiporter activity"/>
    <property type="evidence" value="ECO:0007669"/>
    <property type="project" value="InterPro"/>
</dbReference>
<keyword evidence="2 9" id="KW-0813">Transport</keyword>
<evidence type="ECO:0000259" key="13">
    <source>
        <dbReference type="Pfam" id="PF00999"/>
    </source>
</evidence>
<dbReference type="Gene3D" id="6.10.140.1330">
    <property type="match status" value="1"/>
</dbReference>
<feature type="region of interest" description="Disordered" evidence="11">
    <location>
        <begin position="405"/>
        <end position="448"/>
    </location>
</feature>
<feature type="transmembrane region" description="Helical" evidence="12">
    <location>
        <begin position="58"/>
        <end position="81"/>
    </location>
</feature>
<comment type="similarity">
    <text evidence="9">Belongs to the monovalent cation:proton antiporter 1 (CPA1) transporter (TC 2.A.36) family.</text>
</comment>
<keyword evidence="6 9" id="KW-0406">Ion transport</keyword>
<dbReference type="InterPro" id="IPR018422">
    <property type="entry name" value="Cation/H_exchanger_CPA1"/>
</dbReference>
<dbReference type="AlphaFoldDB" id="A0A367JHD3"/>
<keyword evidence="8 9" id="KW-0739">Sodium transport</keyword>
<proteinExistence type="inferred from homology"/>
<dbReference type="EMBL" id="PJQM01003395">
    <property type="protein sequence ID" value="RCH89121.1"/>
    <property type="molecule type" value="Genomic_DNA"/>
</dbReference>
<keyword evidence="4 12" id="KW-1133">Transmembrane helix</keyword>
<gene>
    <name evidence="14" type="primary">NHX1_1</name>
    <name evidence="14" type="ORF">CU098_000738</name>
</gene>
<keyword evidence="5" id="KW-0915">Sodium</keyword>
<feature type="compositionally biased region" description="Acidic residues" evidence="11">
    <location>
        <begin position="282"/>
        <end position="295"/>
    </location>
</feature>
<dbReference type="GO" id="GO:0005769">
    <property type="term" value="C:early endosome"/>
    <property type="evidence" value="ECO:0007669"/>
    <property type="project" value="TreeGrafter"/>
</dbReference>
<evidence type="ECO:0000256" key="6">
    <source>
        <dbReference type="ARBA" id="ARBA00023065"/>
    </source>
</evidence>
<name>A0A367JHD3_RHIST</name>
<feature type="region of interest" description="Disordered" evidence="11">
    <location>
        <begin position="282"/>
        <end position="332"/>
    </location>
</feature>
<keyword evidence="3 9" id="KW-0812">Transmembrane</keyword>
<evidence type="ECO:0000256" key="10">
    <source>
        <dbReference type="SAM" id="Coils"/>
    </source>
</evidence>
<dbReference type="Pfam" id="PF00999">
    <property type="entry name" value="Na_H_Exchanger"/>
    <property type="match status" value="1"/>
</dbReference>
<feature type="compositionally biased region" description="Low complexity" evidence="11">
    <location>
        <begin position="418"/>
        <end position="441"/>
    </location>
</feature>
<organism evidence="14 15">
    <name type="scientific">Rhizopus stolonifer</name>
    <name type="common">Rhizopus nigricans</name>
    <dbReference type="NCBI Taxonomy" id="4846"/>
    <lineage>
        <taxon>Eukaryota</taxon>
        <taxon>Fungi</taxon>
        <taxon>Fungi incertae sedis</taxon>
        <taxon>Mucoromycota</taxon>
        <taxon>Mucoromycotina</taxon>
        <taxon>Mucoromycetes</taxon>
        <taxon>Mucorales</taxon>
        <taxon>Mucorineae</taxon>
        <taxon>Rhizopodaceae</taxon>
        <taxon>Rhizopus</taxon>
    </lineage>
</organism>
<feature type="transmembrane region" description="Helical" evidence="12">
    <location>
        <begin position="101"/>
        <end position="126"/>
    </location>
</feature>
<evidence type="ECO:0000256" key="1">
    <source>
        <dbReference type="ARBA" id="ARBA00004141"/>
    </source>
</evidence>
<evidence type="ECO:0000256" key="12">
    <source>
        <dbReference type="SAM" id="Phobius"/>
    </source>
</evidence>
<accession>A0A367JHD3</accession>
<keyword evidence="7 12" id="KW-0472">Membrane</keyword>
<evidence type="ECO:0000256" key="3">
    <source>
        <dbReference type="ARBA" id="ARBA00022692"/>
    </source>
</evidence>
<comment type="subcellular location">
    <subcellularLocation>
        <location evidence="1">Membrane</location>
        <topology evidence="1">Multi-pass membrane protein</topology>
    </subcellularLocation>
</comment>
<feature type="transmembrane region" description="Helical" evidence="12">
    <location>
        <begin position="247"/>
        <end position="264"/>
    </location>
</feature>
<evidence type="ECO:0000256" key="2">
    <source>
        <dbReference type="ARBA" id="ARBA00022448"/>
    </source>
</evidence>
<dbReference type="GO" id="GO:0000329">
    <property type="term" value="C:fungal-type vacuole membrane"/>
    <property type="evidence" value="ECO:0007669"/>
    <property type="project" value="TreeGrafter"/>
</dbReference>
<dbReference type="GO" id="GO:0015386">
    <property type="term" value="F:potassium:proton antiporter activity"/>
    <property type="evidence" value="ECO:0007669"/>
    <property type="project" value="TreeGrafter"/>
</dbReference>
<evidence type="ECO:0000256" key="4">
    <source>
        <dbReference type="ARBA" id="ARBA00022989"/>
    </source>
</evidence>
<feature type="transmembrane region" description="Helical" evidence="12">
    <location>
        <begin position="147"/>
        <end position="165"/>
    </location>
</feature>
<protein>
    <recommendedName>
        <fullName evidence="9">Sodium/hydrogen exchanger</fullName>
    </recommendedName>
</protein>
<dbReference type="NCBIfam" id="TIGR00840">
    <property type="entry name" value="b_cpa1"/>
    <property type="match status" value="1"/>
</dbReference>
<dbReference type="GO" id="GO:0007035">
    <property type="term" value="P:vacuolar acidification"/>
    <property type="evidence" value="ECO:0007669"/>
    <property type="project" value="TreeGrafter"/>
</dbReference>
<keyword evidence="15" id="KW-1185">Reference proteome</keyword>
<keyword evidence="9" id="KW-0050">Antiport</keyword>
<evidence type="ECO:0000256" key="11">
    <source>
        <dbReference type="SAM" id="MobiDB-lite"/>
    </source>
</evidence>
<keyword evidence="10" id="KW-0175">Coiled coil</keyword>
<evidence type="ECO:0000256" key="5">
    <source>
        <dbReference type="ARBA" id="ARBA00023053"/>
    </source>
</evidence>
<evidence type="ECO:0000313" key="14">
    <source>
        <dbReference type="EMBL" id="RCH89121.1"/>
    </source>
</evidence>
<evidence type="ECO:0000313" key="15">
    <source>
        <dbReference type="Proteomes" id="UP000253551"/>
    </source>
</evidence>
<feature type="transmembrane region" description="Helical" evidence="12">
    <location>
        <begin position="177"/>
        <end position="202"/>
    </location>
</feature>
<dbReference type="PANTHER" id="PTHR10110:SF187">
    <property type="entry name" value="SODIUM_HYDROGEN EXCHANGER"/>
    <property type="match status" value="1"/>
</dbReference>
<feature type="transmembrane region" description="Helical" evidence="12">
    <location>
        <begin position="223"/>
        <end position="241"/>
    </location>
</feature>
<evidence type="ECO:0000256" key="8">
    <source>
        <dbReference type="ARBA" id="ARBA00023201"/>
    </source>
</evidence>
<dbReference type="GO" id="GO:0005770">
    <property type="term" value="C:late endosome"/>
    <property type="evidence" value="ECO:0007669"/>
    <property type="project" value="TreeGrafter"/>
</dbReference>
<reference evidence="14 15" key="1">
    <citation type="journal article" date="2018" name="G3 (Bethesda)">
        <title>Phylogenetic and Phylogenomic Definition of Rhizopus Species.</title>
        <authorList>
            <person name="Gryganskyi A.P."/>
            <person name="Golan J."/>
            <person name="Dolatabadi S."/>
            <person name="Mondo S."/>
            <person name="Robb S."/>
            <person name="Idnurm A."/>
            <person name="Muszewska A."/>
            <person name="Steczkiewicz K."/>
            <person name="Masonjones S."/>
            <person name="Liao H.L."/>
            <person name="Gajdeczka M.T."/>
            <person name="Anike F."/>
            <person name="Vuek A."/>
            <person name="Anishchenko I.M."/>
            <person name="Voigt K."/>
            <person name="de Hoog G.S."/>
            <person name="Smith M.E."/>
            <person name="Heitman J."/>
            <person name="Vilgalys R."/>
            <person name="Stajich J.E."/>
        </authorList>
    </citation>
    <scope>NUCLEOTIDE SEQUENCE [LARGE SCALE GENOMIC DNA]</scope>
    <source>
        <strain evidence="14 15">LSU 92-RS-03</strain>
    </source>
</reference>
<feature type="domain" description="Cation/H+ exchanger transmembrane" evidence="13">
    <location>
        <begin position="1"/>
        <end position="272"/>
    </location>
</feature>
<feature type="coiled-coil region" evidence="10">
    <location>
        <begin position="521"/>
        <end position="563"/>
    </location>
</feature>
<dbReference type="Proteomes" id="UP000253551">
    <property type="component" value="Unassembled WGS sequence"/>
</dbReference>
<dbReference type="InterPro" id="IPR006153">
    <property type="entry name" value="Cation/H_exchanger_TM"/>
</dbReference>
<dbReference type="PANTHER" id="PTHR10110">
    <property type="entry name" value="SODIUM/HYDROGEN EXCHANGER"/>
    <property type="match status" value="1"/>
</dbReference>
<feature type="non-terminal residue" evidence="14">
    <location>
        <position position="1"/>
    </location>
</feature>
<comment type="caution">
    <text evidence="14">The sequence shown here is derived from an EMBL/GenBank/DDBJ whole genome shotgun (WGS) entry which is preliminary data.</text>
</comment>